<evidence type="ECO:0000313" key="3">
    <source>
        <dbReference type="EMBL" id="RNI21164.1"/>
    </source>
</evidence>
<feature type="transmembrane region" description="Helical" evidence="1">
    <location>
        <begin position="98"/>
        <end position="121"/>
    </location>
</feature>
<dbReference type="PROSITE" id="PS51257">
    <property type="entry name" value="PROKAR_LIPOPROTEIN"/>
    <property type="match status" value="1"/>
</dbReference>
<feature type="transmembrane region" description="Helical" evidence="1">
    <location>
        <begin position="186"/>
        <end position="219"/>
    </location>
</feature>
<accession>A0A3M9M6F8</accession>
<keyword evidence="1" id="KW-0472">Membrane</keyword>
<dbReference type="PANTHER" id="PTHR45228:SF4">
    <property type="entry name" value="LIPOPROTEIN"/>
    <property type="match status" value="1"/>
</dbReference>
<dbReference type="InterPro" id="IPR006675">
    <property type="entry name" value="HDIG_dom"/>
</dbReference>
<proteinExistence type="predicted"/>
<evidence type="ECO:0000256" key="1">
    <source>
        <dbReference type="SAM" id="Phobius"/>
    </source>
</evidence>
<dbReference type="InterPro" id="IPR052020">
    <property type="entry name" value="Cyclic_di-GMP/3'3'-cGAMP_PDE"/>
</dbReference>
<feature type="transmembrane region" description="Helical" evidence="1">
    <location>
        <begin position="31"/>
        <end position="49"/>
    </location>
</feature>
<gene>
    <name evidence="3" type="ORF">EFY87_12885</name>
</gene>
<dbReference type="SUPFAM" id="SSF109604">
    <property type="entry name" value="HD-domain/PDEase-like"/>
    <property type="match status" value="1"/>
</dbReference>
<organism evidence="3 4">
    <name type="scientific">Flexivirga caeni</name>
    <dbReference type="NCBI Taxonomy" id="2294115"/>
    <lineage>
        <taxon>Bacteria</taxon>
        <taxon>Bacillati</taxon>
        <taxon>Actinomycetota</taxon>
        <taxon>Actinomycetes</taxon>
        <taxon>Micrococcales</taxon>
        <taxon>Dermacoccaceae</taxon>
        <taxon>Flexivirga</taxon>
    </lineage>
</organism>
<dbReference type="SMART" id="SM00471">
    <property type="entry name" value="HDc"/>
    <property type="match status" value="1"/>
</dbReference>
<dbReference type="InterPro" id="IPR037522">
    <property type="entry name" value="HD_GYP_dom"/>
</dbReference>
<reference evidence="3 4" key="1">
    <citation type="submission" date="2018-11" db="EMBL/GenBank/DDBJ databases">
        <title>Draft genome of Simplicispira Flexivirga sp. BO-16.</title>
        <authorList>
            <person name="Im W.T."/>
        </authorList>
    </citation>
    <scope>NUCLEOTIDE SEQUENCE [LARGE SCALE GENOMIC DNA]</scope>
    <source>
        <strain evidence="3 4">BO-16</strain>
    </source>
</reference>
<evidence type="ECO:0000259" key="2">
    <source>
        <dbReference type="PROSITE" id="PS51832"/>
    </source>
</evidence>
<name>A0A3M9M6F8_9MICO</name>
<dbReference type="NCBIfam" id="TIGR00277">
    <property type="entry name" value="HDIG"/>
    <property type="match status" value="1"/>
</dbReference>
<dbReference type="InterPro" id="IPR003607">
    <property type="entry name" value="HD/PDEase_dom"/>
</dbReference>
<dbReference type="Gene3D" id="1.10.3210.10">
    <property type="entry name" value="Hypothetical protein af1432"/>
    <property type="match status" value="1"/>
</dbReference>
<comment type="caution">
    <text evidence="3">The sequence shown here is derived from an EMBL/GenBank/DDBJ whole genome shotgun (WGS) entry which is preliminary data.</text>
</comment>
<dbReference type="CDD" id="cd00077">
    <property type="entry name" value="HDc"/>
    <property type="match status" value="1"/>
</dbReference>
<dbReference type="PROSITE" id="PS51832">
    <property type="entry name" value="HD_GYP"/>
    <property type="match status" value="1"/>
</dbReference>
<feature type="transmembrane region" description="Helical" evidence="1">
    <location>
        <begin position="6"/>
        <end position="24"/>
    </location>
</feature>
<dbReference type="PANTHER" id="PTHR45228">
    <property type="entry name" value="CYCLIC DI-GMP PHOSPHODIESTERASE TM_0186-RELATED"/>
    <property type="match status" value="1"/>
</dbReference>
<dbReference type="Pfam" id="PF13487">
    <property type="entry name" value="HD_5"/>
    <property type="match status" value="1"/>
</dbReference>
<keyword evidence="1" id="KW-1133">Transmembrane helix</keyword>
<dbReference type="AlphaFoldDB" id="A0A3M9M6F8"/>
<evidence type="ECO:0000313" key="4">
    <source>
        <dbReference type="Proteomes" id="UP000271678"/>
    </source>
</evidence>
<dbReference type="EMBL" id="RJJQ01000012">
    <property type="protein sequence ID" value="RNI21164.1"/>
    <property type="molecule type" value="Genomic_DNA"/>
</dbReference>
<sequence length="453" mass="47466">MSRSWVVTLSVVGVLVVGCLGAFAVTPARHFSVSAVVILALLAMLATTIRSTALASGSASVSLTSILLGASIPLTGPIGSAIVGMVSELRPTHRDPAVARIFNVATVGLVGTLGGLVYLGLGGRVWMSGAASPFGLLWHQGLPLAVATTAMLLSNTGCVSVMIAVTGGAPLLLTWRRMVRQVSRTYLGYGVIGFLFAVLWDAAGLGPATVLVMLAPLLLAQWSYAQQHAESVAHERTVASMMAAVEARDPVMRGRSERVAKISELVGNELRLSPTEADALHFAALLHDVGMVAPVDSRAADPDVRRADLDRIRQHPARGVEMLRSIGFLGHSITAIRHHHERWDGRGYPDGLAGPRIPQLARVLAVADAFCALVPRVGVDAAVEAVRQRSCVQFDPDCVTALEHVAGSAESVAVLDDGLADEFASSGIPEGGLLDHDLPEVSDLLAAEDGLLL</sequence>
<feature type="transmembrane region" description="Helical" evidence="1">
    <location>
        <begin position="141"/>
        <end position="174"/>
    </location>
</feature>
<feature type="domain" description="HD-GYP" evidence="2">
    <location>
        <begin position="230"/>
        <end position="418"/>
    </location>
</feature>
<dbReference type="Proteomes" id="UP000271678">
    <property type="component" value="Unassembled WGS sequence"/>
</dbReference>
<keyword evidence="1" id="KW-0812">Transmembrane</keyword>
<protein>
    <submittedName>
        <fullName evidence="3">HD domain-containing protein</fullName>
    </submittedName>
</protein>
<feature type="transmembrane region" description="Helical" evidence="1">
    <location>
        <begin position="61"/>
        <end position="86"/>
    </location>
</feature>
<keyword evidence="4" id="KW-1185">Reference proteome</keyword>